<evidence type="ECO:0000313" key="2">
    <source>
        <dbReference type="Proteomes" id="UP000277204"/>
    </source>
</evidence>
<evidence type="ECO:0000313" key="1">
    <source>
        <dbReference type="EMBL" id="VDP20418.1"/>
    </source>
</evidence>
<dbReference type="EMBL" id="UZAI01017095">
    <property type="protein sequence ID" value="VDP20418.1"/>
    <property type="molecule type" value="Genomic_DNA"/>
</dbReference>
<protein>
    <submittedName>
        <fullName evidence="1">Uncharacterized protein</fullName>
    </submittedName>
</protein>
<dbReference type="AlphaFoldDB" id="A0A183MJM4"/>
<dbReference type="Proteomes" id="UP000277204">
    <property type="component" value="Unassembled WGS sequence"/>
</dbReference>
<proteinExistence type="predicted"/>
<accession>A0A183MJM4</accession>
<organism evidence="1 2">
    <name type="scientific">Schistosoma margrebowiei</name>
    <dbReference type="NCBI Taxonomy" id="48269"/>
    <lineage>
        <taxon>Eukaryota</taxon>
        <taxon>Metazoa</taxon>
        <taxon>Spiralia</taxon>
        <taxon>Lophotrochozoa</taxon>
        <taxon>Platyhelminthes</taxon>
        <taxon>Trematoda</taxon>
        <taxon>Digenea</taxon>
        <taxon>Strigeidida</taxon>
        <taxon>Schistosomatoidea</taxon>
        <taxon>Schistosomatidae</taxon>
        <taxon>Schistosoma</taxon>
    </lineage>
</organism>
<name>A0A183MJM4_9TREM</name>
<keyword evidence="2" id="KW-1185">Reference proteome</keyword>
<gene>
    <name evidence="1" type="ORF">SMRZ_LOCUS16249</name>
</gene>
<reference evidence="1 2" key="1">
    <citation type="submission" date="2018-11" db="EMBL/GenBank/DDBJ databases">
        <authorList>
            <consortium name="Pathogen Informatics"/>
        </authorList>
    </citation>
    <scope>NUCLEOTIDE SEQUENCE [LARGE SCALE GENOMIC DNA]</scope>
    <source>
        <strain evidence="1 2">Zambia</strain>
    </source>
</reference>
<sequence>MEDVRIKRVGDIASDHYLVVAKMKIKLKKRWSTGETALQRFNTAFLRDTDKLKQFKIALNNKFQALQDLLKEGENSMKDVRMSRKIYQYHPPVTTKDNLKGIKEALASTYQEVLDHNKRHHNEWISIETISKIQERKNKKTAINDSRTRTGKVKAQAEYTETNNRVKMSIKADKQKYINDLSMTEEKAATEGNTKQIYDTTKKLEGKYGKPERPVKDKECKPVTEIQEQKNRRIEYFEGLLNRLTPINPQDIKAERTDLPIDVTSPTTEEIRMVTRQINSGKAAGSENIPAEALKTAINQ</sequence>